<dbReference type="Proteomes" id="UP001596166">
    <property type="component" value="Unassembled WGS sequence"/>
</dbReference>
<evidence type="ECO:0000256" key="4">
    <source>
        <dbReference type="ARBA" id="ARBA00023136"/>
    </source>
</evidence>
<dbReference type="PANTHER" id="PTHR30429:SF1">
    <property type="entry name" value="D-METHIONINE-BINDING LIPOPROTEIN METQ-RELATED"/>
    <property type="match status" value="1"/>
</dbReference>
<accession>A0ABW0G7Z3</accession>
<dbReference type="InterPro" id="IPR004872">
    <property type="entry name" value="Lipoprotein_NlpA"/>
</dbReference>
<organism evidence="7 8">
    <name type="scientific">Azospirillum himalayense</name>
    <dbReference type="NCBI Taxonomy" id="654847"/>
    <lineage>
        <taxon>Bacteria</taxon>
        <taxon>Pseudomonadati</taxon>
        <taxon>Pseudomonadota</taxon>
        <taxon>Alphaproteobacteria</taxon>
        <taxon>Rhodospirillales</taxon>
        <taxon>Azospirillaceae</taxon>
        <taxon>Azospirillum</taxon>
    </lineage>
</organism>
<proteinExistence type="inferred from homology"/>
<evidence type="ECO:0000313" key="8">
    <source>
        <dbReference type="Proteomes" id="UP001596166"/>
    </source>
</evidence>
<dbReference type="EMBL" id="JBHSLC010000041">
    <property type="protein sequence ID" value="MFC5357210.1"/>
    <property type="molecule type" value="Genomic_DNA"/>
</dbReference>
<keyword evidence="6" id="KW-0449">Lipoprotein</keyword>
<keyword evidence="5" id="KW-0564">Palmitate</keyword>
<reference evidence="8" key="1">
    <citation type="journal article" date="2019" name="Int. J. Syst. Evol. Microbiol.">
        <title>The Global Catalogue of Microorganisms (GCM) 10K type strain sequencing project: providing services to taxonomists for standard genome sequencing and annotation.</title>
        <authorList>
            <consortium name="The Broad Institute Genomics Platform"/>
            <consortium name="The Broad Institute Genome Sequencing Center for Infectious Disease"/>
            <person name="Wu L."/>
            <person name="Ma J."/>
        </authorList>
    </citation>
    <scope>NUCLEOTIDE SEQUENCE [LARGE SCALE GENOMIC DNA]</scope>
    <source>
        <strain evidence="8">CCUG 58760</strain>
    </source>
</reference>
<comment type="caution">
    <text evidence="7">The sequence shown here is derived from an EMBL/GenBank/DDBJ whole genome shotgun (WGS) entry which is preliminary data.</text>
</comment>
<sequence length="68" mass="7637">MVICPSKLNPIKDSLILESPQSQYTCEIVVRKKDADQPWVNKLVAAYQSPVVKKFIQTTFNGAAVPCW</sequence>
<comment type="similarity">
    <text evidence="2">Belongs to the NlpA lipoprotein family.</text>
</comment>
<dbReference type="Gene3D" id="3.40.190.10">
    <property type="entry name" value="Periplasmic binding protein-like II"/>
    <property type="match status" value="2"/>
</dbReference>
<keyword evidence="4" id="KW-0472">Membrane</keyword>
<keyword evidence="3" id="KW-0732">Signal</keyword>
<evidence type="ECO:0000256" key="5">
    <source>
        <dbReference type="ARBA" id="ARBA00023139"/>
    </source>
</evidence>
<dbReference type="PANTHER" id="PTHR30429">
    <property type="entry name" value="D-METHIONINE-BINDING LIPOPROTEIN METQ"/>
    <property type="match status" value="1"/>
</dbReference>
<dbReference type="SUPFAM" id="SSF53850">
    <property type="entry name" value="Periplasmic binding protein-like II"/>
    <property type="match status" value="1"/>
</dbReference>
<comment type="subcellular location">
    <subcellularLocation>
        <location evidence="1">Membrane</location>
        <topology evidence="1">Lipid-anchor</topology>
    </subcellularLocation>
</comment>
<dbReference type="Pfam" id="PF03180">
    <property type="entry name" value="Lipoprotein_9"/>
    <property type="match status" value="1"/>
</dbReference>
<protein>
    <submittedName>
        <fullName evidence="7">MetQ/NlpA family ABC transporter substrate-binding protein</fullName>
    </submittedName>
</protein>
<evidence type="ECO:0000256" key="6">
    <source>
        <dbReference type="ARBA" id="ARBA00023288"/>
    </source>
</evidence>
<name>A0ABW0G7Z3_9PROT</name>
<evidence type="ECO:0000313" key="7">
    <source>
        <dbReference type="EMBL" id="MFC5357210.1"/>
    </source>
</evidence>
<evidence type="ECO:0000256" key="3">
    <source>
        <dbReference type="ARBA" id="ARBA00022729"/>
    </source>
</evidence>
<gene>
    <name evidence="7" type="ORF">ACFPMG_19545</name>
</gene>
<evidence type="ECO:0000256" key="2">
    <source>
        <dbReference type="ARBA" id="ARBA00008973"/>
    </source>
</evidence>
<evidence type="ECO:0000256" key="1">
    <source>
        <dbReference type="ARBA" id="ARBA00004635"/>
    </source>
</evidence>
<keyword evidence="8" id="KW-1185">Reference proteome</keyword>
<dbReference type="RefSeq" id="WP_376996732.1">
    <property type="nucleotide sequence ID" value="NZ_JBHSLC010000041.1"/>
</dbReference>